<keyword evidence="1" id="KW-0812">Transmembrane</keyword>
<gene>
    <name evidence="2" type="ORF">Val02_69920</name>
</gene>
<evidence type="ECO:0000313" key="2">
    <source>
        <dbReference type="EMBL" id="GIJ50106.1"/>
    </source>
</evidence>
<evidence type="ECO:0000313" key="3">
    <source>
        <dbReference type="Proteomes" id="UP000619260"/>
    </source>
</evidence>
<protein>
    <submittedName>
        <fullName evidence="2">Uncharacterized protein</fullName>
    </submittedName>
</protein>
<dbReference type="AlphaFoldDB" id="A0A8J3YUM5"/>
<comment type="caution">
    <text evidence="2">The sequence shown here is derived from an EMBL/GenBank/DDBJ whole genome shotgun (WGS) entry which is preliminary data.</text>
</comment>
<dbReference type="Proteomes" id="UP000619260">
    <property type="component" value="Unassembled WGS sequence"/>
</dbReference>
<dbReference type="RefSeq" id="WP_203903554.1">
    <property type="nucleotide sequence ID" value="NZ_BOPF01000033.1"/>
</dbReference>
<keyword evidence="3" id="KW-1185">Reference proteome</keyword>
<name>A0A8J3YUM5_9ACTN</name>
<sequence>MGKRWVPVAVLAGVLFGVNVIGRVAAKLFAEKDDDKQITIGLVALGVIGVIVLGMAVRWTQRYPMNRVWGTLGGAVLAACAASVLIGPLLVGETPFAEGAGLFFRQIWWYLGMSLAAGAFGALAVMTFGKDWKSQAWKRYAEQANAKPRKVVRR</sequence>
<keyword evidence="1" id="KW-0472">Membrane</keyword>
<evidence type="ECO:0000256" key="1">
    <source>
        <dbReference type="SAM" id="Phobius"/>
    </source>
</evidence>
<feature type="transmembrane region" description="Helical" evidence="1">
    <location>
        <begin position="36"/>
        <end position="56"/>
    </location>
</feature>
<keyword evidence="1" id="KW-1133">Transmembrane helix</keyword>
<feature type="transmembrane region" description="Helical" evidence="1">
    <location>
        <begin position="107"/>
        <end position="129"/>
    </location>
</feature>
<dbReference type="EMBL" id="BOPF01000033">
    <property type="protein sequence ID" value="GIJ50106.1"/>
    <property type="molecule type" value="Genomic_DNA"/>
</dbReference>
<reference evidence="2" key="1">
    <citation type="submission" date="2021-01" db="EMBL/GenBank/DDBJ databases">
        <title>Whole genome shotgun sequence of Virgisporangium aliadipatigenens NBRC 105644.</title>
        <authorList>
            <person name="Komaki H."/>
            <person name="Tamura T."/>
        </authorList>
    </citation>
    <scope>NUCLEOTIDE SEQUENCE</scope>
    <source>
        <strain evidence="2">NBRC 105644</strain>
    </source>
</reference>
<feature type="transmembrane region" description="Helical" evidence="1">
    <location>
        <begin position="68"/>
        <end position="87"/>
    </location>
</feature>
<proteinExistence type="predicted"/>
<organism evidence="2 3">
    <name type="scientific">Virgisporangium aliadipatigenens</name>
    <dbReference type="NCBI Taxonomy" id="741659"/>
    <lineage>
        <taxon>Bacteria</taxon>
        <taxon>Bacillati</taxon>
        <taxon>Actinomycetota</taxon>
        <taxon>Actinomycetes</taxon>
        <taxon>Micromonosporales</taxon>
        <taxon>Micromonosporaceae</taxon>
        <taxon>Virgisporangium</taxon>
    </lineage>
</organism>
<accession>A0A8J3YUM5</accession>